<sequence length="220" mass="24032">MLFQRSISSQRSASPPPNPNTTAANSNEKAHIDHKDKGKDPEQSQAPGMTTMDRSHPTTTTTTPPTTPNKRRHSLEIFVTKMRSPRSPNSPTQARKIESISGDSPVSHPGLCDSLTCSQKASIQHRDTFTCAGGVNMVRLLGATRQTLLERAEEAGANCLVDEKWKCTIIAPRRLRGAYKVQILYSAYAAKSSECDPHKPVALESAKGVPGLMTILERQE</sequence>
<gene>
    <name evidence="2" type="ORF">V5O48_016286</name>
</gene>
<feature type="compositionally biased region" description="Basic and acidic residues" evidence="1">
    <location>
        <begin position="28"/>
        <end position="42"/>
    </location>
</feature>
<protein>
    <submittedName>
        <fullName evidence="2">Uncharacterized protein</fullName>
    </submittedName>
</protein>
<reference evidence="2 3" key="1">
    <citation type="submission" date="2024-02" db="EMBL/GenBank/DDBJ databases">
        <title>A draft genome for the cacao thread blight pathogen Marasmius crinis-equi.</title>
        <authorList>
            <person name="Cohen S.P."/>
            <person name="Baruah I.K."/>
            <person name="Amoako-Attah I."/>
            <person name="Bukari Y."/>
            <person name="Meinhardt L.W."/>
            <person name="Bailey B.A."/>
        </authorList>
    </citation>
    <scope>NUCLEOTIDE SEQUENCE [LARGE SCALE GENOMIC DNA]</scope>
    <source>
        <strain evidence="2 3">GH-76</strain>
    </source>
</reference>
<evidence type="ECO:0000313" key="3">
    <source>
        <dbReference type="Proteomes" id="UP001465976"/>
    </source>
</evidence>
<accession>A0ABR3ES76</accession>
<evidence type="ECO:0000256" key="1">
    <source>
        <dbReference type="SAM" id="MobiDB-lite"/>
    </source>
</evidence>
<feature type="region of interest" description="Disordered" evidence="1">
    <location>
        <begin position="1"/>
        <end position="102"/>
    </location>
</feature>
<keyword evidence="3" id="KW-1185">Reference proteome</keyword>
<comment type="caution">
    <text evidence="2">The sequence shown here is derived from an EMBL/GenBank/DDBJ whole genome shotgun (WGS) entry which is preliminary data.</text>
</comment>
<organism evidence="2 3">
    <name type="scientific">Marasmius crinis-equi</name>
    <dbReference type="NCBI Taxonomy" id="585013"/>
    <lineage>
        <taxon>Eukaryota</taxon>
        <taxon>Fungi</taxon>
        <taxon>Dikarya</taxon>
        <taxon>Basidiomycota</taxon>
        <taxon>Agaricomycotina</taxon>
        <taxon>Agaricomycetes</taxon>
        <taxon>Agaricomycetidae</taxon>
        <taxon>Agaricales</taxon>
        <taxon>Marasmiineae</taxon>
        <taxon>Marasmiaceae</taxon>
        <taxon>Marasmius</taxon>
    </lineage>
</organism>
<evidence type="ECO:0000313" key="2">
    <source>
        <dbReference type="EMBL" id="KAL0565732.1"/>
    </source>
</evidence>
<proteinExistence type="predicted"/>
<dbReference type="EMBL" id="JBAHYK010002141">
    <property type="protein sequence ID" value="KAL0565732.1"/>
    <property type="molecule type" value="Genomic_DNA"/>
</dbReference>
<feature type="compositionally biased region" description="Polar residues" evidence="1">
    <location>
        <begin position="1"/>
        <end position="11"/>
    </location>
</feature>
<name>A0ABR3ES76_9AGAR</name>
<dbReference type="Proteomes" id="UP001465976">
    <property type="component" value="Unassembled WGS sequence"/>
</dbReference>